<dbReference type="GO" id="GO:0005634">
    <property type="term" value="C:nucleus"/>
    <property type="evidence" value="ECO:0007669"/>
    <property type="project" value="UniProtKB-SubCell"/>
</dbReference>
<dbReference type="SMART" id="SM00353">
    <property type="entry name" value="HLH"/>
    <property type="match status" value="1"/>
</dbReference>
<evidence type="ECO:0000256" key="2">
    <source>
        <dbReference type="ARBA" id="ARBA00023015"/>
    </source>
</evidence>
<dbReference type="AlphaFoldDB" id="A0ABD2YIQ4"/>
<comment type="subcellular location">
    <subcellularLocation>
        <location evidence="1">Nucleus</location>
    </subcellularLocation>
</comment>
<dbReference type="CDD" id="cd00083">
    <property type="entry name" value="bHLH_SF"/>
    <property type="match status" value="1"/>
</dbReference>
<protein>
    <recommendedName>
        <fullName evidence="10">BHLH domain-containing protein</fullName>
    </recommendedName>
</protein>
<comment type="caution">
    <text evidence="8">The sequence shown here is derived from an EMBL/GenBank/DDBJ whole genome shotgun (WGS) entry which is preliminary data.</text>
</comment>
<dbReference type="InterPro" id="IPR036638">
    <property type="entry name" value="HLH_DNA-bd_sf"/>
</dbReference>
<feature type="domain" description="ACT" evidence="7">
    <location>
        <begin position="134"/>
        <end position="199"/>
    </location>
</feature>
<organism evidence="8 9">
    <name type="scientific">Cinchona calisaya</name>
    <dbReference type="NCBI Taxonomy" id="153742"/>
    <lineage>
        <taxon>Eukaryota</taxon>
        <taxon>Viridiplantae</taxon>
        <taxon>Streptophyta</taxon>
        <taxon>Embryophyta</taxon>
        <taxon>Tracheophyta</taxon>
        <taxon>Spermatophyta</taxon>
        <taxon>Magnoliopsida</taxon>
        <taxon>eudicotyledons</taxon>
        <taxon>Gunneridae</taxon>
        <taxon>Pentapetalae</taxon>
        <taxon>asterids</taxon>
        <taxon>lamiids</taxon>
        <taxon>Gentianales</taxon>
        <taxon>Rubiaceae</taxon>
        <taxon>Cinchonoideae</taxon>
        <taxon>Cinchoneae</taxon>
        <taxon>Cinchona</taxon>
    </lineage>
</organism>
<dbReference type="InterPro" id="IPR011598">
    <property type="entry name" value="bHLH_dom"/>
</dbReference>
<evidence type="ECO:0000256" key="1">
    <source>
        <dbReference type="ARBA" id="ARBA00004123"/>
    </source>
</evidence>
<accession>A0ABD2YIQ4</accession>
<proteinExistence type="predicted"/>
<dbReference type="InterPro" id="IPR044278">
    <property type="entry name" value="BHLH95-like"/>
</dbReference>
<gene>
    <name evidence="8" type="ORF">ACH5RR_031162</name>
</gene>
<evidence type="ECO:0000313" key="8">
    <source>
        <dbReference type="EMBL" id="KAL3505780.1"/>
    </source>
</evidence>
<sequence>MEGYKDSVISPLSEFNNSMHDIVNYEKGSSSSLKRSRIEASETESTRKERLRRGKMAESFSVLQSMVPSLFPIQKPTREKILTETIEYIGSLEGEAKRLEGLKKSFLEKPVLSSCSYSYLKPSFTASFSNGVAFFGVQLPAKRGLLSKIFRVFEEYHAEILEATVLVNEYQMLTLTGTFAVEGHGANLIEKIKREILVL</sequence>
<feature type="region of interest" description="Disordered" evidence="5">
    <location>
        <begin position="33"/>
        <end position="53"/>
    </location>
</feature>
<dbReference type="PANTHER" id="PTHR46772">
    <property type="entry name" value="BHLH DOMAIN-CONTAINING PROTEIN"/>
    <property type="match status" value="1"/>
</dbReference>
<keyword evidence="3" id="KW-0804">Transcription</keyword>
<dbReference type="PANTHER" id="PTHR46772:SF6">
    <property type="entry name" value="BHLH DOMAIN-CONTAINING PROTEIN"/>
    <property type="match status" value="1"/>
</dbReference>
<feature type="compositionally biased region" description="Basic and acidic residues" evidence="5">
    <location>
        <begin position="36"/>
        <end position="48"/>
    </location>
</feature>
<dbReference type="EMBL" id="JBJUIK010000013">
    <property type="protein sequence ID" value="KAL3505780.1"/>
    <property type="molecule type" value="Genomic_DNA"/>
</dbReference>
<evidence type="ECO:0008006" key="10">
    <source>
        <dbReference type="Google" id="ProtNLM"/>
    </source>
</evidence>
<dbReference type="InterPro" id="IPR002912">
    <property type="entry name" value="ACT_dom"/>
</dbReference>
<evidence type="ECO:0000313" key="9">
    <source>
        <dbReference type="Proteomes" id="UP001630127"/>
    </source>
</evidence>
<name>A0ABD2YIQ4_9GENT</name>
<dbReference type="SUPFAM" id="SSF47459">
    <property type="entry name" value="HLH, helix-loop-helix DNA-binding domain"/>
    <property type="match status" value="1"/>
</dbReference>
<reference evidence="8 9" key="1">
    <citation type="submission" date="2024-11" db="EMBL/GenBank/DDBJ databases">
        <title>A near-complete genome assembly of Cinchona calisaya.</title>
        <authorList>
            <person name="Lian D.C."/>
            <person name="Zhao X.W."/>
            <person name="Wei L."/>
        </authorList>
    </citation>
    <scope>NUCLEOTIDE SEQUENCE [LARGE SCALE GENOMIC DNA]</scope>
    <source>
        <tissue evidence="8">Nenye</tissue>
    </source>
</reference>
<dbReference type="PROSITE" id="PS50888">
    <property type="entry name" value="BHLH"/>
    <property type="match status" value="1"/>
</dbReference>
<evidence type="ECO:0000256" key="3">
    <source>
        <dbReference type="ARBA" id="ARBA00023163"/>
    </source>
</evidence>
<evidence type="ECO:0000256" key="4">
    <source>
        <dbReference type="ARBA" id="ARBA00023242"/>
    </source>
</evidence>
<keyword evidence="4" id="KW-0539">Nucleus</keyword>
<evidence type="ECO:0000259" key="7">
    <source>
        <dbReference type="PROSITE" id="PS51671"/>
    </source>
</evidence>
<evidence type="ECO:0000259" key="6">
    <source>
        <dbReference type="PROSITE" id="PS50888"/>
    </source>
</evidence>
<keyword evidence="2" id="KW-0805">Transcription regulation</keyword>
<feature type="domain" description="BHLH" evidence="6">
    <location>
        <begin position="40"/>
        <end position="92"/>
    </location>
</feature>
<keyword evidence="9" id="KW-1185">Reference proteome</keyword>
<evidence type="ECO:0000256" key="5">
    <source>
        <dbReference type="SAM" id="MobiDB-lite"/>
    </source>
</evidence>
<dbReference type="Proteomes" id="UP001630127">
    <property type="component" value="Unassembled WGS sequence"/>
</dbReference>
<dbReference type="Pfam" id="PF00010">
    <property type="entry name" value="HLH"/>
    <property type="match status" value="1"/>
</dbReference>
<dbReference type="PROSITE" id="PS51671">
    <property type="entry name" value="ACT"/>
    <property type="match status" value="1"/>
</dbReference>
<dbReference type="Gene3D" id="4.10.280.10">
    <property type="entry name" value="Helix-loop-helix DNA-binding domain"/>
    <property type="match status" value="1"/>
</dbReference>